<dbReference type="InterPro" id="IPR015943">
    <property type="entry name" value="WD40/YVTN_repeat-like_dom_sf"/>
</dbReference>
<evidence type="ECO:0000313" key="2">
    <source>
        <dbReference type="EMBL" id="CAD9160466.1"/>
    </source>
</evidence>
<feature type="domain" description="Pyrrolo-quinoline quinone repeat" evidence="1">
    <location>
        <begin position="74"/>
        <end position="217"/>
    </location>
</feature>
<dbReference type="InterPro" id="IPR018391">
    <property type="entry name" value="PQQ_b-propeller_rpt"/>
</dbReference>
<dbReference type="EMBL" id="HBGE01062205">
    <property type="protein sequence ID" value="CAD9160466.1"/>
    <property type="molecule type" value="Transcribed_RNA"/>
</dbReference>
<feature type="domain" description="Pyrrolo-quinoline quinone repeat" evidence="1">
    <location>
        <begin position="251"/>
        <end position="333"/>
    </location>
</feature>
<dbReference type="Pfam" id="PF13360">
    <property type="entry name" value="PQQ_2"/>
    <property type="match status" value="2"/>
</dbReference>
<gene>
    <name evidence="2" type="ORF">ACAT0790_LOCUS37231</name>
</gene>
<evidence type="ECO:0000259" key="1">
    <source>
        <dbReference type="Pfam" id="PF13360"/>
    </source>
</evidence>
<dbReference type="AlphaFoldDB" id="A0A7S1R9N8"/>
<sequence length="440" mass="46822">VAKATAAAVGELWPSGRGRQGRYGWSEHTGPGELSAATLAWNWSHPRGRFATMTFGTVMDSELNIYLTAADALRKFSPDGRLLWTHTTLPAENMNAPLLMDGMVFMSQTFGSVYALSAQTGDLLWRTRLAKFNAADNGFVMGHEGVLVVAGGAYLEFNPFVSGVNASDGTEIWRFRTDAPIWNFAASFPDDGTLVFQDLEGRAYRTRLREGTLIWKAGGVPGTWTDGTATLGANGVVYAVAVHAAYGQARAETPGELSAYRLSDGHLLWRIQVQFPPNNAPAVGKLYGMSNLSVVQPLGQQVLQGAPTAVAAFDAETGKMQWRYEGPRQQGILQAGDGPGILERLLNGVRPLCLPNPWGAPVIDAAGTVYLGNQEGLFMALRDVDGNGVIDGPEEVSGYDTGACFGGSAGPSVAPGRIAVASCDTLFVFRSREKGSLATG</sequence>
<organism evidence="2">
    <name type="scientific">Alexandrium catenella</name>
    <name type="common">Red tide dinoflagellate</name>
    <name type="synonym">Gonyaulax catenella</name>
    <dbReference type="NCBI Taxonomy" id="2925"/>
    <lineage>
        <taxon>Eukaryota</taxon>
        <taxon>Sar</taxon>
        <taxon>Alveolata</taxon>
        <taxon>Dinophyceae</taxon>
        <taxon>Gonyaulacales</taxon>
        <taxon>Pyrocystaceae</taxon>
        <taxon>Alexandrium</taxon>
    </lineage>
</organism>
<feature type="non-terminal residue" evidence="2">
    <location>
        <position position="1"/>
    </location>
</feature>
<dbReference type="PANTHER" id="PTHR34512:SF30">
    <property type="entry name" value="OUTER MEMBRANE PROTEIN ASSEMBLY FACTOR BAMB"/>
    <property type="match status" value="1"/>
</dbReference>
<dbReference type="Gene3D" id="2.130.10.10">
    <property type="entry name" value="YVTN repeat-like/Quinoprotein amine dehydrogenase"/>
    <property type="match status" value="1"/>
</dbReference>
<dbReference type="InterPro" id="IPR011047">
    <property type="entry name" value="Quinoprotein_ADH-like_sf"/>
</dbReference>
<name>A0A7S1R9N8_ALECA</name>
<proteinExistence type="predicted"/>
<dbReference type="SUPFAM" id="SSF50998">
    <property type="entry name" value="Quinoprotein alcohol dehydrogenase-like"/>
    <property type="match status" value="1"/>
</dbReference>
<dbReference type="InterPro" id="IPR002372">
    <property type="entry name" value="PQQ_rpt_dom"/>
</dbReference>
<reference evidence="2" key="1">
    <citation type="submission" date="2021-01" db="EMBL/GenBank/DDBJ databases">
        <authorList>
            <person name="Corre E."/>
            <person name="Pelletier E."/>
            <person name="Niang G."/>
            <person name="Scheremetjew M."/>
            <person name="Finn R."/>
            <person name="Kale V."/>
            <person name="Holt S."/>
            <person name="Cochrane G."/>
            <person name="Meng A."/>
            <person name="Brown T."/>
            <person name="Cohen L."/>
        </authorList>
    </citation>
    <scope>NUCLEOTIDE SEQUENCE</scope>
    <source>
        <strain evidence="2">OF101</strain>
    </source>
</reference>
<dbReference type="SMART" id="SM00564">
    <property type="entry name" value="PQQ"/>
    <property type="match status" value="4"/>
</dbReference>
<accession>A0A7S1R9N8</accession>
<dbReference type="PANTHER" id="PTHR34512">
    <property type="entry name" value="CELL SURFACE PROTEIN"/>
    <property type="match status" value="1"/>
</dbReference>
<dbReference type="Gene3D" id="2.40.10.480">
    <property type="match status" value="1"/>
</dbReference>
<protein>
    <recommendedName>
        <fullName evidence="1">Pyrrolo-quinoline quinone repeat domain-containing protein</fullName>
    </recommendedName>
</protein>